<dbReference type="STRING" id="461836.A0A0L0DMR0"/>
<evidence type="ECO:0000313" key="3">
    <source>
        <dbReference type="Proteomes" id="UP000054408"/>
    </source>
</evidence>
<dbReference type="OrthoDB" id="9978460at2759"/>
<dbReference type="Proteomes" id="UP000054408">
    <property type="component" value="Unassembled WGS sequence"/>
</dbReference>
<dbReference type="AlphaFoldDB" id="A0A0L0DMR0"/>
<dbReference type="GeneID" id="25561047"/>
<accession>A0A0L0DMR0</accession>
<reference evidence="2 3" key="1">
    <citation type="submission" date="2010-05" db="EMBL/GenBank/DDBJ databases">
        <title>The Genome Sequence of Thecamonas trahens ATCC 50062.</title>
        <authorList>
            <consortium name="The Broad Institute Genome Sequencing Platform"/>
            <person name="Russ C."/>
            <person name="Cuomo C."/>
            <person name="Shea T."/>
            <person name="Young S.K."/>
            <person name="Zeng Q."/>
            <person name="Koehrsen M."/>
            <person name="Haas B."/>
            <person name="Borodovsky M."/>
            <person name="Guigo R."/>
            <person name="Alvarado L."/>
            <person name="Berlin A."/>
            <person name="Bochicchio J."/>
            <person name="Borenstein D."/>
            <person name="Chapman S."/>
            <person name="Chen Z."/>
            <person name="Freedman E."/>
            <person name="Gellesch M."/>
            <person name="Goldberg J."/>
            <person name="Griggs A."/>
            <person name="Gujja S."/>
            <person name="Heilman E."/>
            <person name="Heiman D."/>
            <person name="Hepburn T."/>
            <person name="Howarth C."/>
            <person name="Jen D."/>
            <person name="Larson L."/>
            <person name="Mehta T."/>
            <person name="Park D."/>
            <person name="Pearson M."/>
            <person name="Roberts A."/>
            <person name="Saif S."/>
            <person name="Shenoy N."/>
            <person name="Sisk P."/>
            <person name="Stolte C."/>
            <person name="Sykes S."/>
            <person name="Thomson T."/>
            <person name="Walk T."/>
            <person name="White J."/>
            <person name="Yandava C."/>
            <person name="Burger G."/>
            <person name="Gray M.W."/>
            <person name="Holland P.W.H."/>
            <person name="King N."/>
            <person name="Lang F.B.F."/>
            <person name="Roger A.J."/>
            <person name="Ruiz-Trillo I."/>
            <person name="Lander E."/>
            <person name="Nusbaum C."/>
        </authorList>
    </citation>
    <scope>NUCLEOTIDE SEQUENCE [LARGE SCALE GENOMIC DNA]</scope>
    <source>
        <strain evidence="2 3">ATCC 50062</strain>
    </source>
</reference>
<dbReference type="OMA" id="GVEKKFC"/>
<dbReference type="SUPFAM" id="SSF54495">
    <property type="entry name" value="UBC-like"/>
    <property type="match status" value="1"/>
</dbReference>
<keyword evidence="3" id="KW-1185">Reference proteome</keyword>
<dbReference type="RefSeq" id="XP_013761899.1">
    <property type="nucleotide sequence ID" value="XM_013906445.1"/>
</dbReference>
<dbReference type="PANTHER" id="PTHR24068">
    <property type="entry name" value="UBIQUITIN-CONJUGATING ENZYME E2"/>
    <property type="match status" value="1"/>
</dbReference>
<sequence length="158" mass="17634">MAASSKAVRRIMKELERVGKAGEELANTEAGPVSDTDMFTWKAVLRNVGEPYAGGEFELQITFPEDFPFKPPTVVFVTPVYHPNIDKSGEICMPILKADVWRPMNSVINVLTAVRDLMEEPNPSDPLRPKLAAQYLDKRAAFDKAAKKHTKTHAKPKK</sequence>
<organism evidence="2 3">
    <name type="scientific">Thecamonas trahens ATCC 50062</name>
    <dbReference type="NCBI Taxonomy" id="461836"/>
    <lineage>
        <taxon>Eukaryota</taxon>
        <taxon>Apusozoa</taxon>
        <taxon>Apusomonadida</taxon>
        <taxon>Apusomonadidae</taxon>
        <taxon>Thecamonas</taxon>
    </lineage>
</organism>
<dbReference type="EMBL" id="GL349437">
    <property type="protein sequence ID" value="KNC53582.1"/>
    <property type="molecule type" value="Genomic_DNA"/>
</dbReference>
<dbReference type="Gene3D" id="3.10.110.10">
    <property type="entry name" value="Ubiquitin Conjugating Enzyme"/>
    <property type="match status" value="1"/>
</dbReference>
<feature type="domain" description="UBC core" evidence="1">
    <location>
        <begin position="6"/>
        <end position="155"/>
    </location>
</feature>
<dbReference type="SMART" id="SM00212">
    <property type="entry name" value="UBCc"/>
    <property type="match status" value="1"/>
</dbReference>
<proteinExistence type="predicted"/>
<evidence type="ECO:0000259" key="1">
    <source>
        <dbReference type="PROSITE" id="PS50127"/>
    </source>
</evidence>
<protein>
    <submittedName>
        <fullName evidence="2">Ubiquitin carrier protein</fullName>
    </submittedName>
</protein>
<evidence type="ECO:0000313" key="2">
    <source>
        <dbReference type="EMBL" id="KNC53582.1"/>
    </source>
</evidence>
<gene>
    <name evidence="2" type="ORF">AMSG_01292</name>
</gene>
<dbReference type="CDD" id="cd23815">
    <property type="entry name" value="UBCc_SpUBC14-like"/>
    <property type="match status" value="1"/>
</dbReference>
<dbReference type="InterPro" id="IPR000608">
    <property type="entry name" value="UBC"/>
</dbReference>
<name>A0A0L0DMR0_THETB</name>
<dbReference type="eggNOG" id="KOG0417">
    <property type="taxonomic scope" value="Eukaryota"/>
</dbReference>
<dbReference type="Pfam" id="PF00179">
    <property type="entry name" value="UQ_con"/>
    <property type="match status" value="1"/>
</dbReference>
<dbReference type="InterPro" id="IPR016135">
    <property type="entry name" value="UBQ-conjugating_enzyme/RWD"/>
</dbReference>
<dbReference type="PROSITE" id="PS50127">
    <property type="entry name" value="UBC_2"/>
    <property type="match status" value="1"/>
</dbReference>